<protein>
    <recommendedName>
        <fullName evidence="1">ChsH2 rubredoxin-like zinc ribbon domain-containing protein</fullName>
    </recommendedName>
</protein>
<dbReference type="PANTHER" id="PTHR34075:SF5">
    <property type="entry name" value="BLR3430 PROTEIN"/>
    <property type="match status" value="1"/>
</dbReference>
<organism evidence="2 3">
    <name type="scientific">Thermophilibacter immobilis</name>
    <dbReference type="NCBI Taxonomy" id="2779519"/>
    <lineage>
        <taxon>Bacteria</taxon>
        <taxon>Bacillati</taxon>
        <taxon>Actinomycetota</taxon>
        <taxon>Coriobacteriia</taxon>
        <taxon>Coriobacteriales</taxon>
        <taxon>Atopobiaceae</taxon>
        <taxon>Thermophilibacter</taxon>
    </lineage>
</organism>
<dbReference type="Proteomes" id="UP000593735">
    <property type="component" value="Chromosome"/>
</dbReference>
<gene>
    <name evidence="2" type="ORF">INP52_07025</name>
</gene>
<keyword evidence="3" id="KW-1185">Reference proteome</keyword>
<feature type="domain" description="ChsH2 rubredoxin-like zinc ribbon" evidence="1">
    <location>
        <begin position="15"/>
        <end position="45"/>
    </location>
</feature>
<dbReference type="Pfam" id="PF12172">
    <property type="entry name" value="zf-ChsH2"/>
    <property type="match status" value="1"/>
</dbReference>
<accession>A0A7S7RTG0</accession>
<dbReference type="PANTHER" id="PTHR34075">
    <property type="entry name" value="BLR3430 PROTEIN"/>
    <property type="match status" value="1"/>
</dbReference>
<dbReference type="InterPro" id="IPR012340">
    <property type="entry name" value="NA-bd_OB-fold"/>
</dbReference>
<dbReference type="EMBL" id="CP063767">
    <property type="protein sequence ID" value="QOY60166.1"/>
    <property type="molecule type" value="Genomic_DNA"/>
</dbReference>
<dbReference type="InterPro" id="IPR022002">
    <property type="entry name" value="ChsH2_Znr"/>
</dbReference>
<dbReference type="SUPFAM" id="SSF50249">
    <property type="entry name" value="Nucleic acid-binding proteins"/>
    <property type="match status" value="1"/>
</dbReference>
<dbReference type="Gene3D" id="6.10.30.10">
    <property type="match status" value="1"/>
</dbReference>
<reference evidence="2 3" key="1">
    <citation type="submission" date="2020-10" db="EMBL/GenBank/DDBJ databases">
        <title>Olsenella immobilis sp.nov., isolated from the mud in a fermentation cellar used for the production of Chinese strong-flavoured liquor.</title>
        <authorList>
            <person name="Lu L."/>
        </authorList>
    </citation>
    <scope>NUCLEOTIDE SEQUENCE [LARGE SCALE GENOMIC DNA]</scope>
    <source>
        <strain evidence="2 3">LZLJ-2</strain>
    </source>
</reference>
<dbReference type="RefSeq" id="WP_194370329.1">
    <property type="nucleotide sequence ID" value="NZ_CP063767.1"/>
</dbReference>
<dbReference type="KEGG" id="tio:INP52_07025"/>
<evidence type="ECO:0000313" key="3">
    <source>
        <dbReference type="Proteomes" id="UP000593735"/>
    </source>
</evidence>
<evidence type="ECO:0000259" key="1">
    <source>
        <dbReference type="Pfam" id="PF12172"/>
    </source>
</evidence>
<name>A0A7S7RTG0_9ACTN</name>
<sequence length="139" mass="16007">MRLDQMEPIVKRFYEGLEENKFYGRRCKECGAIEFPPHLACNACGYHETEWCEVSGHGRLIDFMVPGPQNDKPYLREVGKYAYGAVELDEGPQYTYVIFGISKKSAPQIRARLMAHETVGVHARVIDRPSYKELCFELD</sequence>
<dbReference type="AlphaFoldDB" id="A0A7S7RTG0"/>
<dbReference type="InterPro" id="IPR052513">
    <property type="entry name" value="Thioester_dehydratase-like"/>
</dbReference>
<proteinExistence type="predicted"/>
<evidence type="ECO:0000313" key="2">
    <source>
        <dbReference type="EMBL" id="QOY60166.1"/>
    </source>
</evidence>